<dbReference type="PANTHER" id="PTHR33332">
    <property type="entry name" value="REVERSE TRANSCRIPTASE DOMAIN-CONTAINING PROTEIN"/>
    <property type="match status" value="1"/>
</dbReference>
<evidence type="ECO:0000256" key="1">
    <source>
        <dbReference type="SAM" id="SignalP"/>
    </source>
</evidence>
<feature type="chain" id="PRO_5043042031" description="Reverse transcriptase domain-containing protein" evidence="1">
    <location>
        <begin position="21"/>
        <end position="124"/>
    </location>
</feature>
<accession>A0AAQ4NTG4</accession>
<sequence>LHAARAPLSSVLVLLDVSAAFDTVNHQILISSLKELGVSGSALSLLSSYLDGRTYRVTWRGSVSEPCPPTTGVPQGSVLGPLLFSLYTNSLCAVIRSHGFSYHSDADDTQLILSFPHSDLCLSD</sequence>
<dbReference type="SUPFAM" id="SSF56672">
    <property type="entry name" value="DNA/RNA polymerases"/>
    <property type="match status" value="1"/>
</dbReference>
<reference evidence="3 4" key="1">
    <citation type="journal article" date="2021" name="G3 (Bethesda)">
        <title>Improved contiguity of the threespine stickleback genome using long-read sequencing.</title>
        <authorList>
            <person name="Nath S."/>
            <person name="Shaw D.E."/>
            <person name="White M.A."/>
        </authorList>
    </citation>
    <scope>NUCLEOTIDE SEQUENCE [LARGE SCALE GENOMIC DNA]</scope>
    <source>
        <strain evidence="3 4">Lake Benthic</strain>
    </source>
</reference>
<dbReference type="Ensembl" id="ENSGACT00000051851.1">
    <property type="protein sequence ID" value="ENSGACP00000029950.1"/>
    <property type="gene ID" value="ENSGACG00000025531.1"/>
</dbReference>
<dbReference type="Proteomes" id="UP000007635">
    <property type="component" value="Chromosome XI"/>
</dbReference>
<dbReference type="GeneTree" id="ENSGT01040000240375"/>
<dbReference type="PROSITE" id="PS50878">
    <property type="entry name" value="RT_POL"/>
    <property type="match status" value="1"/>
</dbReference>
<organism evidence="3 4">
    <name type="scientific">Gasterosteus aculeatus aculeatus</name>
    <name type="common">three-spined stickleback</name>
    <dbReference type="NCBI Taxonomy" id="481459"/>
    <lineage>
        <taxon>Eukaryota</taxon>
        <taxon>Metazoa</taxon>
        <taxon>Chordata</taxon>
        <taxon>Craniata</taxon>
        <taxon>Vertebrata</taxon>
        <taxon>Euteleostomi</taxon>
        <taxon>Actinopterygii</taxon>
        <taxon>Neopterygii</taxon>
        <taxon>Teleostei</taxon>
        <taxon>Neoteleostei</taxon>
        <taxon>Acanthomorphata</taxon>
        <taxon>Eupercaria</taxon>
        <taxon>Perciformes</taxon>
        <taxon>Cottioidei</taxon>
        <taxon>Gasterosteales</taxon>
        <taxon>Gasterosteidae</taxon>
        <taxon>Gasterosteus</taxon>
    </lineage>
</organism>
<dbReference type="InterPro" id="IPR000477">
    <property type="entry name" value="RT_dom"/>
</dbReference>
<evidence type="ECO:0000259" key="2">
    <source>
        <dbReference type="PROSITE" id="PS50878"/>
    </source>
</evidence>
<dbReference type="Pfam" id="PF00078">
    <property type="entry name" value="RVT_1"/>
    <property type="match status" value="1"/>
</dbReference>
<evidence type="ECO:0000313" key="4">
    <source>
        <dbReference type="Proteomes" id="UP000007635"/>
    </source>
</evidence>
<reference evidence="3" key="2">
    <citation type="submission" date="2025-08" db="UniProtKB">
        <authorList>
            <consortium name="Ensembl"/>
        </authorList>
    </citation>
    <scope>IDENTIFICATION</scope>
</reference>
<dbReference type="InterPro" id="IPR043502">
    <property type="entry name" value="DNA/RNA_pol_sf"/>
</dbReference>
<protein>
    <recommendedName>
        <fullName evidence="2">Reverse transcriptase domain-containing protein</fullName>
    </recommendedName>
</protein>
<evidence type="ECO:0000313" key="3">
    <source>
        <dbReference type="Ensembl" id="ENSGACP00000029950.1"/>
    </source>
</evidence>
<name>A0AAQ4NTG4_GASAC</name>
<dbReference type="AlphaFoldDB" id="A0AAQ4NTG4"/>
<reference evidence="3" key="3">
    <citation type="submission" date="2025-09" db="UniProtKB">
        <authorList>
            <consortium name="Ensembl"/>
        </authorList>
    </citation>
    <scope>IDENTIFICATION</scope>
</reference>
<feature type="domain" description="Reverse transcriptase" evidence="2">
    <location>
        <begin position="1"/>
        <end position="124"/>
    </location>
</feature>
<feature type="signal peptide" evidence="1">
    <location>
        <begin position="1"/>
        <end position="20"/>
    </location>
</feature>
<keyword evidence="4" id="KW-1185">Reference proteome</keyword>
<proteinExistence type="predicted"/>
<keyword evidence="1" id="KW-0732">Signal</keyword>